<gene>
    <name evidence="7" type="primary">rplQ</name>
    <name evidence="7" type="ORF">COU18_02675</name>
</gene>
<evidence type="ECO:0000313" key="7">
    <source>
        <dbReference type="EMBL" id="PIR83565.1"/>
    </source>
</evidence>
<dbReference type="SUPFAM" id="SSF64263">
    <property type="entry name" value="Prokaryotic ribosomal protein L17"/>
    <property type="match status" value="1"/>
</dbReference>
<dbReference type="EMBL" id="PFBK01000008">
    <property type="protein sequence ID" value="PIR83565.1"/>
    <property type="molecule type" value="Genomic_DNA"/>
</dbReference>
<dbReference type="GO" id="GO:0022625">
    <property type="term" value="C:cytosolic large ribosomal subunit"/>
    <property type="evidence" value="ECO:0007669"/>
    <property type="project" value="TreeGrafter"/>
</dbReference>
<dbReference type="GO" id="GO:0006412">
    <property type="term" value="P:translation"/>
    <property type="evidence" value="ECO:0007669"/>
    <property type="project" value="InterPro"/>
</dbReference>
<comment type="similarity">
    <text evidence="1 5">Belongs to the bacterial ribosomal protein bL17 family.</text>
</comment>
<evidence type="ECO:0000256" key="6">
    <source>
        <dbReference type="RuleBase" id="RU000661"/>
    </source>
</evidence>
<dbReference type="PANTHER" id="PTHR14413">
    <property type="entry name" value="RIBOSOMAL PROTEIN L17"/>
    <property type="match status" value="1"/>
</dbReference>
<dbReference type="PROSITE" id="PS01167">
    <property type="entry name" value="RIBOSOMAL_L17"/>
    <property type="match status" value="1"/>
</dbReference>
<evidence type="ECO:0000256" key="5">
    <source>
        <dbReference type="RuleBase" id="RU000660"/>
    </source>
</evidence>
<name>A0A2H0UCR8_9BACT</name>
<evidence type="ECO:0000256" key="3">
    <source>
        <dbReference type="ARBA" id="ARBA00023274"/>
    </source>
</evidence>
<dbReference type="InterPro" id="IPR047859">
    <property type="entry name" value="Ribosomal_bL17_CS"/>
</dbReference>
<dbReference type="InterPro" id="IPR036373">
    <property type="entry name" value="Ribosomal_bL17_sf"/>
</dbReference>
<keyword evidence="3 5" id="KW-0687">Ribonucleoprotein</keyword>
<dbReference type="InterPro" id="IPR000456">
    <property type="entry name" value="Ribosomal_bL17"/>
</dbReference>
<reference evidence="8" key="1">
    <citation type="submission" date="2017-09" db="EMBL/GenBank/DDBJ databases">
        <title>Depth-based differentiation of microbial function through sediment-hosted aquifers and enrichment of novel symbionts in the deep terrestrial subsurface.</title>
        <authorList>
            <person name="Probst A.J."/>
            <person name="Ladd B."/>
            <person name="Jarett J.K."/>
            <person name="Geller-Mcgrath D.E."/>
            <person name="Sieber C.M.K."/>
            <person name="Emerson J.B."/>
            <person name="Anantharaman K."/>
            <person name="Thomas B.C."/>
            <person name="Malmstrom R."/>
            <person name="Stieglmeier M."/>
            <person name="Klingl A."/>
            <person name="Woyke T."/>
            <person name="Ryan C.M."/>
            <person name="Banfield J.F."/>
        </authorList>
    </citation>
    <scope>NUCLEOTIDE SEQUENCE [LARGE SCALE GENOMIC DNA]</scope>
</reference>
<proteinExistence type="inferred from homology"/>
<sequence>MQHHKRGRKLGREKGQRVALLRSLARSLVLKDGITTTVAKAKELRPFIERLITTSKQNSLASRRLVTTRMGGSTEVSKKLHEIAVERYAKRAGGYTRITRLGRVGKRVGESARIELIK</sequence>
<dbReference type="Proteomes" id="UP000231192">
    <property type="component" value="Unassembled WGS sequence"/>
</dbReference>
<dbReference type="AlphaFoldDB" id="A0A2H0UCR8"/>
<accession>A0A2H0UCR8</accession>
<dbReference type="GO" id="GO:0003735">
    <property type="term" value="F:structural constituent of ribosome"/>
    <property type="evidence" value="ECO:0007669"/>
    <property type="project" value="InterPro"/>
</dbReference>
<dbReference type="Gene3D" id="3.90.1030.10">
    <property type="entry name" value="Ribosomal protein L17"/>
    <property type="match status" value="1"/>
</dbReference>
<dbReference type="Pfam" id="PF01196">
    <property type="entry name" value="Ribosomal_L17"/>
    <property type="match status" value="1"/>
</dbReference>
<evidence type="ECO:0000256" key="1">
    <source>
        <dbReference type="ARBA" id="ARBA00008777"/>
    </source>
</evidence>
<evidence type="ECO:0000256" key="4">
    <source>
        <dbReference type="ARBA" id="ARBA00035494"/>
    </source>
</evidence>
<comment type="caution">
    <text evidence="7">The sequence shown here is derived from an EMBL/GenBank/DDBJ whole genome shotgun (WGS) entry which is preliminary data.</text>
</comment>
<evidence type="ECO:0000256" key="2">
    <source>
        <dbReference type="ARBA" id="ARBA00022980"/>
    </source>
</evidence>
<organism evidence="7 8">
    <name type="scientific">Candidatus Kaiserbacteria bacterium CG10_big_fil_rev_8_21_14_0_10_51_14</name>
    <dbReference type="NCBI Taxonomy" id="1974610"/>
    <lineage>
        <taxon>Bacteria</taxon>
        <taxon>Candidatus Kaiseribacteriota</taxon>
    </lineage>
</organism>
<evidence type="ECO:0000313" key="8">
    <source>
        <dbReference type="Proteomes" id="UP000231192"/>
    </source>
</evidence>
<protein>
    <recommendedName>
        <fullName evidence="4 6">50S ribosomal protein L17</fullName>
    </recommendedName>
</protein>
<dbReference type="PANTHER" id="PTHR14413:SF16">
    <property type="entry name" value="LARGE RIBOSOMAL SUBUNIT PROTEIN BL17M"/>
    <property type="match status" value="1"/>
</dbReference>
<keyword evidence="2 5" id="KW-0689">Ribosomal protein</keyword>
<dbReference type="NCBIfam" id="TIGR00059">
    <property type="entry name" value="L17"/>
    <property type="match status" value="1"/>
</dbReference>